<dbReference type="InterPro" id="IPR019742">
    <property type="entry name" value="MacrogloblnA2_CS"/>
</dbReference>
<comment type="similarity">
    <text evidence="2">Belongs to the protease inhibitor I39 (alpha-2-macroglobulin) family.</text>
</comment>
<feature type="domain" description="Alpha-2-macroglobulin" evidence="18">
    <location>
        <begin position="707"/>
        <end position="798"/>
    </location>
</feature>
<dbReference type="FunFam" id="2.60.40.10:FF:000155">
    <property type="entry name" value="complement C3 isoform X1"/>
    <property type="match status" value="1"/>
</dbReference>
<dbReference type="PANTHER" id="PTHR11412">
    <property type="entry name" value="MACROGLOBULIN / COMPLEMENT"/>
    <property type="match status" value="1"/>
</dbReference>
<feature type="signal peptide" evidence="16">
    <location>
        <begin position="1"/>
        <end position="19"/>
    </location>
</feature>
<evidence type="ECO:0000256" key="14">
    <source>
        <dbReference type="ARBA" id="ARBA00063008"/>
    </source>
</evidence>
<comment type="subcellular location">
    <subcellularLocation>
        <location evidence="1">Cell membrane</location>
        <topology evidence="1">Lipid-anchor</topology>
        <topology evidence="1">GPI-anchor</topology>
    </subcellularLocation>
</comment>
<dbReference type="InterPro" id="IPR011625">
    <property type="entry name" value="A2M_N_BRD"/>
</dbReference>
<evidence type="ECO:0000256" key="13">
    <source>
        <dbReference type="ARBA" id="ARBA00056820"/>
    </source>
</evidence>
<evidence type="ECO:0000256" key="8">
    <source>
        <dbReference type="ARBA" id="ARBA00022966"/>
    </source>
</evidence>
<dbReference type="InterPro" id="IPR014756">
    <property type="entry name" value="Ig_E-set"/>
</dbReference>
<dbReference type="InterPro" id="IPR001599">
    <property type="entry name" value="Macroglobln_a2"/>
</dbReference>
<dbReference type="InterPro" id="IPR050473">
    <property type="entry name" value="A2M/Complement_sys"/>
</dbReference>
<dbReference type="Pfam" id="PF07678">
    <property type="entry name" value="TED_complement"/>
    <property type="match status" value="1"/>
</dbReference>
<keyword evidence="5" id="KW-0646">Protease inhibitor</keyword>
<dbReference type="InterPro" id="IPR011626">
    <property type="entry name" value="Alpha-macroglobulin_TED"/>
</dbReference>
<dbReference type="InterPro" id="IPR047565">
    <property type="entry name" value="Alpha-macroglob_thiol-ester_cl"/>
</dbReference>
<organism evidence="20 21">
    <name type="scientific">Acipenser oxyrinchus oxyrinchus</name>
    <dbReference type="NCBI Taxonomy" id="40147"/>
    <lineage>
        <taxon>Eukaryota</taxon>
        <taxon>Metazoa</taxon>
        <taxon>Chordata</taxon>
        <taxon>Craniata</taxon>
        <taxon>Vertebrata</taxon>
        <taxon>Euteleostomi</taxon>
        <taxon>Actinopterygii</taxon>
        <taxon>Chondrostei</taxon>
        <taxon>Acipenseriformes</taxon>
        <taxon>Acipenseridae</taxon>
        <taxon>Acipenser</taxon>
    </lineage>
</organism>
<evidence type="ECO:0000256" key="16">
    <source>
        <dbReference type="SAM" id="SignalP"/>
    </source>
</evidence>
<dbReference type="PANTHER" id="PTHR11412:SF136">
    <property type="entry name" value="CD109 ANTIGEN"/>
    <property type="match status" value="1"/>
</dbReference>
<evidence type="ECO:0000259" key="17">
    <source>
        <dbReference type="SMART" id="SM01359"/>
    </source>
</evidence>
<keyword evidence="9" id="KW-0472">Membrane</keyword>
<dbReference type="Proteomes" id="UP001230051">
    <property type="component" value="Unassembled WGS sequence"/>
</dbReference>
<dbReference type="InterPro" id="IPR041813">
    <property type="entry name" value="A2M_TED"/>
</dbReference>
<dbReference type="SUPFAM" id="SSF81296">
    <property type="entry name" value="E set domains"/>
    <property type="match status" value="1"/>
</dbReference>
<comment type="subunit">
    <text evidence="14">Heterodimer; disulfide-linked. Interacts with TGFB1 and TGFBR1. Forms a heteromeric complex with TGFBR1, TGFBR2 and TGFBR3 in a ligand-independent manner.</text>
</comment>
<dbReference type="Pfam" id="PF17791">
    <property type="entry name" value="MG3"/>
    <property type="match status" value="1"/>
</dbReference>
<reference evidence="20" key="1">
    <citation type="submission" date="2022-02" db="EMBL/GenBank/DDBJ databases">
        <title>Atlantic sturgeon de novo genome assembly.</title>
        <authorList>
            <person name="Stock M."/>
            <person name="Klopp C."/>
            <person name="Guiguen Y."/>
            <person name="Cabau C."/>
            <person name="Parinello H."/>
            <person name="Santidrian Yebra-Pimentel E."/>
            <person name="Kuhl H."/>
            <person name="Dirks R.P."/>
            <person name="Guessner J."/>
            <person name="Wuertz S."/>
            <person name="Du K."/>
            <person name="Schartl M."/>
        </authorList>
    </citation>
    <scope>NUCLEOTIDE SEQUENCE</scope>
    <source>
        <strain evidence="20">STURGEONOMICS-FGT-2020</strain>
        <tissue evidence="20">Whole blood</tissue>
    </source>
</reference>
<evidence type="ECO:0000313" key="21">
    <source>
        <dbReference type="Proteomes" id="UP001230051"/>
    </source>
</evidence>
<evidence type="ECO:0000256" key="2">
    <source>
        <dbReference type="ARBA" id="ARBA00010952"/>
    </source>
</evidence>
<evidence type="ECO:0000256" key="11">
    <source>
        <dbReference type="ARBA" id="ARBA00023180"/>
    </source>
</evidence>
<keyword evidence="3" id="KW-1003">Cell membrane</keyword>
<dbReference type="Pfam" id="PF01835">
    <property type="entry name" value="MG2"/>
    <property type="match status" value="1"/>
</dbReference>
<dbReference type="SUPFAM" id="SSF49410">
    <property type="entry name" value="Alpha-macroglobulin receptor domain"/>
    <property type="match status" value="1"/>
</dbReference>
<keyword evidence="12" id="KW-0449">Lipoprotein</keyword>
<dbReference type="CDD" id="cd02897">
    <property type="entry name" value="A2M_2"/>
    <property type="match status" value="1"/>
</dbReference>
<keyword evidence="4" id="KW-0336">GPI-anchor</keyword>
<dbReference type="SUPFAM" id="SSF48239">
    <property type="entry name" value="Terpenoid cyclases/Protein prenyltransferases"/>
    <property type="match status" value="1"/>
</dbReference>
<dbReference type="Gene3D" id="2.60.40.2950">
    <property type="match status" value="1"/>
</dbReference>
<dbReference type="Gene3D" id="2.60.40.10">
    <property type="entry name" value="Immunoglobulins"/>
    <property type="match status" value="1"/>
</dbReference>
<gene>
    <name evidence="20" type="primary">CD109</name>
    <name evidence="20" type="ORF">AOXY_G6949</name>
</gene>
<dbReference type="InterPro" id="IPR036595">
    <property type="entry name" value="A-macroglobulin_rcpt-bd_sf"/>
</dbReference>
<feature type="chain" id="PRO_5042237871" description="CD109 antigen" evidence="16">
    <location>
        <begin position="20"/>
        <end position="1478"/>
    </location>
</feature>
<dbReference type="FunFam" id="1.50.10.20:FF:000001">
    <property type="entry name" value="CD109 isoform 1"/>
    <property type="match status" value="1"/>
</dbReference>
<dbReference type="GO" id="GO:0098552">
    <property type="term" value="C:side of membrane"/>
    <property type="evidence" value="ECO:0007669"/>
    <property type="project" value="UniProtKB-KW"/>
</dbReference>
<dbReference type="Gene3D" id="2.20.130.20">
    <property type="match status" value="1"/>
</dbReference>
<dbReference type="Gene3D" id="2.60.40.1940">
    <property type="match status" value="1"/>
</dbReference>
<dbReference type="GO" id="GO:0004867">
    <property type="term" value="F:serine-type endopeptidase inhibitor activity"/>
    <property type="evidence" value="ECO:0007669"/>
    <property type="project" value="UniProtKB-KW"/>
</dbReference>
<dbReference type="Gene3D" id="2.60.120.1540">
    <property type="match status" value="1"/>
</dbReference>
<evidence type="ECO:0000256" key="9">
    <source>
        <dbReference type="ARBA" id="ARBA00023136"/>
    </source>
</evidence>
<dbReference type="InterPro" id="IPR008930">
    <property type="entry name" value="Terpenoid_cyclase/PrenylTrfase"/>
</dbReference>
<dbReference type="GO" id="GO:0005615">
    <property type="term" value="C:extracellular space"/>
    <property type="evidence" value="ECO:0007669"/>
    <property type="project" value="InterPro"/>
</dbReference>
<dbReference type="FunFam" id="2.60.40.1930:FF:000001">
    <property type="entry name" value="CD109 isoform 3"/>
    <property type="match status" value="1"/>
</dbReference>
<sequence>MSWFRVLGVFCIIFTSTAPHYSSARTYLVTTPKSIRPGVRHSVAVSLLKDSPSQVRVTADIFNGKVLVVSGEDTLQRGSTKLLVLPPIPKDSTADESQYTLLVNGYDGVKQVFTNSTSLVFHSKRFSTFIQTDKSQYKPRQGVKIRVISVYSDLKPYKTQVNIVIKDPQGNFIEQWLSIDSHLGVVSKEFQLSDNPPLGSWTIEATVDGVMSSSPFIVAQYVLPKFEVEMRTQSIYYVPDMKNITGTVTAKYTYGKPVNGTLTVTLSLNPYIEGMNINITKTMPIDGSADFTFSYADFDNYTRYTQLEFYYYQPTALSVTATVTESLTGLTRNTSTAIGTSFSKYNLQFYGNPSVLRPSFNFTAYLKLSSYDNKSLTTEERKNNVTISVSQATYLPSYSGMEVFRMLKNNSGLLVPDEELSSKQFLNDSGLQEPGPTESIISYAVPENGIITINLPIMAKATSLNIEAQFQGLRQYLYISAFHSPSKSYIQIQKPSSTPKVGTPFQLTVESNELIKELQYTVVSRGQVVAVGKETSASFLVTPTDSWAPAACMIVYYVRDDGEVVNDFLELSISSVFKNKVSLSWSKTQVKPSEPVSLGVTVTEPMSLVGILVVDKSAQLLQNGNDITGDMVAKEQAGYDAEDNNYFYGQPPADPLSVFQKCNLLVMTDAEVHNYYQPIFYMVRPELVMKELDKSSEPRVRTYFPETWIWLDTNTSTSTTATLNVIVPDSITSWVASAFVISEDLGLGLTSSPAELEVFQPFFLSLNLPYSVIRGEQFVLEVTIFNYLDQALEAMVTVDKSDALEFNVSGNSANAVDNKQKVSVPSQDGITVLFPIKPKQLGEIAITVKATSPAASDAVTQTVLVKAEGIEQSFSQSLLLDLVGNGQQTVSKDVNFTFPADVVKGSERAYLTLVGDLLGPSIAGLESLIQMPYGCGEQNMINFAPNIYVLQYLIKTKQVKEDIKTKAISFMTQGYQRELTYQRQDGSFSAFGDSDSSGSTWLSAFVLRCFLQARQFIYIDPTVLSKTIEWIVPQQNPTGEFREPGRVIHSELQGGQNGPLSLTAYVLMALLEDETYKSYYQSAVLGAVSYLENRLAEGISNNYTLSLVTYALSLANSTLAKTALDELNRRAEKDGGLMFWSSPMVGGSNLWQPRSTDIELASYVLLSHLKQKRLAEGIPVMKWLSQQRNHLGGYSSTQDTVIALQALSGFAALSMSQDVGLTVTVSGTGLTFLAIFHIDSTNLLLLQKQQIEVQQLMLVNVKAVGNGFAIFQLNVFYNVKNKLSRRRRNTGNQEGFDLSIAVIDNVDDLNHVSLHICTRLLENQNMSQSGMVLMEVGLLSGFILVEDGIATNEMIKKVETGSGKVFLYLDSLSTSQVCLDIPAIRDSKISNAQDAVVLIYDYYEPSRMAVRTYRSEVMQSISSCDFCGKDCELCRSNVMADDVTTAGSAAVPTHHTAIVTNIFAGVLFLIQLIQYNRF</sequence>
<evidence type="ECO:0000256" key="4">
    <source>
        <dbReference type="ARBA" id="ARBA00022622"/>
    </source>
</evidence>
<name>A0AAD8G9E2_ACIOX</name>
<dbReference type="GO" id="GO:0005886">
    <property type="term" value="C:plasma membrane"/>
    <property type="evidence" value="ECO:0007669"/>
    <property type="project" value="UniProtKB-SubCell"/>
</dbReference>
<keyword evidence="11" id="KW-0325">Glycoprotein</keyword>
<dbReference type="InterPro" id="IPR002890">
    <property type="entry name" value="MG2"/>
</dbReference>
<evidence type="ECO:0000256" key="7">
    <source>
        <dbReference type="ARBA" id="ARBA00022900"/>
    </source>
</evidence>
<evidence type="ECO:0000259" key="18">
    <source>
        <dbReference type="SMART" id="SM01360"/>
    </source>
</evidence>
<evidence type="ECO:0000256" key="6">
    <source>
        <dbReference type="ARBA" id="ARBA00022729"/>
    </source>
</evidence>
<comment type="function">
    <text evidence="13">Modulates negatively TGFB1 signaling in keratinocytes.</text>
</comment>
<keyword evidence="8" id="KW-0882">Thioester bond</keyword>
<feature type="domain" description="Alpha-2-macroglobulin bait region" evidence="17">
    <location>
        <begin position="490"/>
        <end position="621"/>
    </location>
</feature>
<proteinExistence type="inferred from homology"/>
<keyword evidence="10" id="KW-1015">Disulfide bond</keyword>
<dbReference type="InterPro" id="IPR009048">
    <property type="entry name" value="A-macroglobulin_rcpt-bd"/>
</dbReference>
<dbReference type="InterPro" id="IPR013783">
    <property type="entry name" value="Ig-like_fold"/>
</dbReference>
<keyword evidence="7" id="KW-0722">Serine protease inhibitor</keyword>
<dbReference type="Gene3D" id="2.60.40.1930">
    <property type="match status" value="2"/>
</dbReference>
<evidence type="ECO:0000259" key="19">
    <source>
        <dbReference type="SMART" id="SM01361"/>
    </source>
</evidence>
<dbReference type="SMART" id="SM01360">
    <property type="entry name" value="A2M"/>
    <property type="match status" value="1"/>
</dbReference>
<evidence type="ECO:0000256" key="3">
    <source>
        <dbReference type="ARBA" id="ARBA00022475"/>
    </source>
</evidence>
<feature type="domain" description="Alpha-macroglobulin receptor-binding" evidence="19">
    <location>
        <begin position="1329"/>
        <end position="1413"/>
    </location>
</feature>
<evidence type="ECO:0000256" key="1">
    <source>
        <dbReference type="ARBA" id="ARBA00004609"/>
    </source>
</evidence>
<dbReference type="EMBL" id="JAGXEW010000006">
    <property type="protein sequence ID" value="KAK1170164.1"/>
    <property type="molecule type" value="Genomic_DNA"/>
</dbReference>
<protein>
    <recommendedName>
        <fullName evidence="15">CD109 antigen</fullName>
    </recommendedName>
</protein>
<dbReference type="Gene3D" id="2.60.40.690">
    <property type="entry name" value="Alpha-macroglobulin, receptor-binding domain"/>
    <property type="match status" value="1"/>
</dbReference>
<keyword evidence="21" id="KW-1185">Reference proteome</keyword>
<dbReference type="SMART" id="SM01361">
    <property type="entry name" value="A2M_recep"/>
    <property type="match status" value="1"/>
</dbReference>
<dbReference type="Pfam" id="PF07703">
    <property type="entry name" value="A2M_BRD"/>
    <property type="match status" value="1"/>
</dbReference>
<dbReference type="PROSITE" id="PS00477">
    <property type="entry name" value="ALPHA_2_MACROGLOBULIN"/>
    <property type="match status" value="1"/>
</dbReference>
<dbReference type="Pfam" id="PF07677">
    <property type="entry name" value="A2M_recep"/>
    <property type="match status" value="1"/>
</dbReference>
<evidence type="ECO:0000256" key="15">
    <source>
        <dbReference type="ARBA" id="ARBA00069665"/>
    </source>
</evidence>
<dbReference type="SMART" id="SM01419">
    <property type="entry name" value="Thiol-ester_cl"/>
    <property type="match status" value="1"/>
</dbReference>
<evidence type="ECO:0000256" key="12">
    <source>
        <dbReference type="ARBA" id="ARBA00023288"/>
    </source>
</evidence>
<comment type="caution">
    <text evidence="20">The sequence shown here is derived from an EMBL/GenBank/DDBJ whole genome shotgun (WGS) entry which is preliminary data.</text>
</comment>
<dbReference type="Gene3D" id="1.50.10.20">
    <property type="match status" value="1"/>
</dbReference>
<evidence type="ECO:0000256" key="5">
    <source>
        <dbReference type="ARBA" id="ARBA00022690"/>
    </source>
</evidence>
<dbReference type="InterPro" id="IPR041555">
    <property type="entry name" value="MG3"/>
</dbReference>
<evidence type="ECO:0000313" key="20">
    <source>
        <dbReference type="EMBL" id="KAK1170164.1"/>
    </source>
</evidence>
<dbReference type="Pfam" id="PF00207">
    <property type="entry name" value="A2M"/>
    <property type="match status" value="1"/>
</dbReference>
<accession>A0AAD8G9E2</accession>
<dbReference type="SMART" id="SM01359">
    <property type="entry name" value="A2M_N_2"/>
    <property type="match status" value="1"/>
</dbReference>
<evidence type="ECO:0000256" key="10">
    <source>
        <dbReference type="ARBA" id="ARBA00023157"/>
    </source>
</evidence>
<keyword evidence="6 16" id="KW-0732">Signal</keyword>